<dbReference type="InterPro" id="IPR036056">
    <property type="entry name" value="Fibrinogen-like_C"/>
</dbReference>
<dbReference type="Gene3D" id="3.90.215.10">
    <property type="entry name" value="Gamma Fibrinogen, chain A, domain 1"/>
    <property type="match status" value="1"/>
</dbReference>
<keyword evidence="6" id="KW-1185">Reference proteome</keyword>
<organism evidence="5 6">
    <name type="scientific">Paramuricea clavata</name>
    <name type="common">Red gorgonian</name>
    <name type="synonym">Violescent sea-whip</name>
    <dbReference type="NCBI Taxonomy" id="317549"/>
    <lineage>
        <taxon>Eukaryota</taxon>
        <taxon>Metazoa</taxon>
        <taxon>Cnidaria</taxon>
        <taxon>Anthozoa</taxon>
        <taxon>Octocorallia</taxon>
        <taxon>Malacalcyonacea</taxon>
        <taxon>Plexauridae</taxon>
        <taxon>Paramuricea</taxon>
    </lineage>
</organism>
<accession>A0A6S7JZ95</accession>
<evidence type="ECO:0000256" key="3">
    <source>
        <dbReference type="ARBA" id="ARBA00022837"/>
    </source>
</evidence>
<keyword evidence="1" id="KW-0479">Metal-binding</keyword>
<evidence type="ECO:0000313" key="6">
    <source>
        <dbReference type="Proteomes" id="UP001152795"/>
    </source>
</evidence>
<dbReference type="OrthoDB" id="5945834at2759"/>
<dbReference type="InterPro" id="IPR002181">
    <property type="entry name" value="Fibrinogen_a/b/g_C_dom"/>
</dbReference>
<dbReference type="GO" id="GO:0046872">
    <property type="term" value="F:metal ion binding"/>
    <property type="evidence" value="ECO:0007669"/>
    <property type="project" value="UniProtKB-KW"/>
</dbReference>
<reference evidence="5" key="1">
    <citation type="submission" date="2020-04" db="EMBL/GenBank/DDBJ databases">
        <authorList>
            <person name="Alioto T."/>
            <person name="Alioto T."/>
            <person name="Gomez Garrido J."/>
        </authorList>
    </citation>
    <scope>NUCLEOTIDE SEQUENCE</scope>
    <source>
        <strain evidence="5">A484AB</strain>
    </source>
</reference>
<keyword evidence="3" id="KW-0106">Calcium</keyword>
<protein>
    <submittedName>
        <fullName evidence="5">Uncharacterized protein</fullName>
    </submittedName>
</protein>
<dbReference type="GO" id="GO:0070492">
    <property type="term" value="F:oligosaccharide binding"/>
    <property type="evidence" value="ECO:0007669"/>
    <property type="project" value="TreeGrafter"/>
</dbReference>
<dbReference type="SUPFAM" id="SSF56496">
    <property type="entry name" value="Fibrinogen C-terminal domain-like"/>
    <property type="match status" value="1"/>
</dbReference>
<evidence type="ECO:0000313" key="5">
    <source>
        <dbReference type="EMBL" id="CAB4037227.1"/>
    </source>
</evidence>
<proteinExistence type="predicted"/>
<dbReference type="GO" id="GO:0005615">
    <property type="term" value="C:extracellular space"/>
    <property type="evidence" value="ECO:0007669"/>
    <property type="project" value="TreeGrafter"/>
</dbReference>
<name>A0A6S7JZ95_PARCT</name>
<evidence type="ECO:0000256" key="2">
    <source>
        <dbReference type="ARBA" id="ARBA00022734"/>
    </source>
</evidence>
<keyword evidence="4" id="KW-1015">Disulfide bond</keyword>
<keyword evidence="2" id="KW-0430">Lectin</keyword>
<evidence type="ECO:0000256" key="4">
    <source>
        <dbReference type="ARBA" id="ARBA00023157"/>
    </source>
</evidence>
<evidence type="ECO:0000256" key="1">
    <source>
        <dbReference type="ARBA" id="ARBA00022723"/>
    </source>
</evidence>
<dbReference type="PANTHER" id="PTHR16146:SF53">
    <property type="entry name" value="APPLE DOMAIN-CONTAINING PROTEIN"/>
    <property type="match status" value="1"/>
</dbReference>
<comment type="caution">
    <text evidence="5">The sequence shown here is derived from an EMBL/GenBank/DDBJ whole genome shotgun (WGS) entry which is preliminary data.</text>
</comment>
<dbReference type="Proteomes" id="UP001152795">
    <property type="component" value="Unassembled WGS sequence"/>
</dbReference>
<dbReference type="NCBIfam" id="NF040941">
    <property type="entry name" value="GGGWT_bact"/>
    <property type="match status" value="1"/>
</dbReference>
<dbReference type="AlphaFoldDB" id="A0A6S7JZ95"/>
<sequence length="244" mass="28300">MISNIVFLISLFLFGMEVESQTVAKQLEITPRSCLDYLKRGFKSDGYYTIYDFKTDDRITVYCDMTSEAGSAWTLVMSYALKSRHMDQIARKSMPQDTPVNEHSPNWNLYRMGLSQMTHLKSQSTHWRTTCTFSTYKVDYTDYVRAKFADFDIMTFLGSGICKKVEYVNIRGHQCAQCTSRWWQQNSRYAPHIDSRSNGCQFVPTQGSVTTENNFGYYTEAYNKKFRCSAGPLSTTNWWFGGYL</sequence>
<dbReference type="InterPro" id="IPR014716">
    <property type="entry name" value="Fibrinogen_a/b/g_C_1"/>
</dbReference>
<gene>
    <name evidence="5" type="ORF">PACLA_8A038057</name>
</gene>
<dbReference type="PROSITE" id="PS51406">
    <property type="entry name" value="FIBRINOGEN_C_2"/>
    <property type="match status" value="1"/>
</dbReference>
<dbReference type="PANTHER" id="PTHR16146">
    <property type="entry name" value="INTELECTIN"/>
    <property type="match status" value="1"/>
</dbReference>
<dbReference type="EMBL" id="CACRXK020022856">
    <property type="protein sequence ID" value="CAB4037227.1"/>
    <property type="molecule type" value="Genomic_DNA"/>
</dbReference>